<sequence>PPLGSPSRGAFKRGWCFSQSLVTPLVCAPLWKPRRRFPRGPSKSCSVVEANGSGGDVVRASKRGGQ</sequence>
<accession>A0ABQ9WMT2</accession>
<protein>
    <submittedName>
        <fullName evidence="2">Uncharacterized protein</fullName>
    </submittedName>
</protein>
<name>A0ABQ9WMT2_SAGOE</name>
<dbReference type="Proteomes" id="UP001266305">
    <property type="component" value="Unassembled WGS sequence"/>
</dbReference>
<feature type="non-terminal residue" evidence="2">
    <location>
        <position position="1"/>
    </location>
</feature>
<evidence type="ECO:0000256" key="1">
    <source>
        <dbReference type="SAM" id="MobiDB-lite"/>
    </source>
</evidence>
<evidence type="ECO:0000313" key="2">
    <source>
        <dbReference type="EMBL" id="KAK2121567.1"/>
    </source>
</evidence>
<keyword evidence="3" id="KW-1185">Reference proteome</keyword>
<dbReference type="EMBL" id="JASSZA010000001">
    <property type="protein sequence ID" value="KAK2121567.1"/>
    <property type="molecule type" value="Genomic_DNA"/>
</dbReference>
<proteinExistence type="predicted"/>
<organism evidence="2 3">
    <name type="scientific">Saguinus oedipus</name>
    <name type="common">Cotton-top tamarin</name>
    <name type="synonym">Oedipomidas oedipus</name>
    <dbReference type="NCBI Taxonomy" id="9490"/>
    <lineage>
        <taxon>Eukaryota</taxon>
        <taxon>Metazoa</taxon>
        <taxon>Chordata</taxon>
        <taxon>Craniata</taxon>
        <taxon>Vertebrata</taxon>
        <taxon>Euteleostomi</taxon>
        <taxon>Mammalia</taxon>
        <taxon>Eutheria</taxon>
        <taxon>Euarchontoglires</taxon>
        <taxon>Primates</taxon>
        <taxon>Haplorrhini</taxon>
        <taxon>Platyrrhini</taxon>
        <taxon>Cebidae</taxon>
        <taxon>Callitrichinae</taxon>
        <taxon>Saguinus</taxon>
    </lineage>
</organism>
<evidence type="ECO:0000313" key="3">
    <source>
        <dbReference type="Proteomes" id="UP001266305"/>
    </source>
</evidence>
<feature type="non-terminal residue" evidence="2">
    <location>
        <position position="66"/>
    </location>
</feature>
<feature type="region of interest" description="Disordered" evidence="1">
    <location>
        <begin position="36"/>
        <end position="66"/>
    </location>
</feature>
<gene>
    <name evidence="2" type="ORF">P7K49_002953</name>
</gene>
<reference evidence="2 3" key="1">
    <citation type="submission" date="2023-05" db="EMBL/GenBank/DDBJ databases">
        <title>B98-5 Cell Line De Novo Hybrid Assembly: An Optical Mapping Approach.</title>
        <authorList>
            <person name="Kananen K."/>
            <person name="Auerbach J.A."/>
            <person name="Kautto E."/>
            <person name="Blachly J.S."/>
        </authorList>
    </citation>
    <scope>NUCLEOTIDE SEQUENCE [LARGE SCALE GENOMIC DNA]</scope>
    <source>
        <strain evidence="2">B95-8</strain>
        <tissue evidence="2">Cell line</tissue>
    </source>
</reference>
<comment type="caution">
    <text evidence="2">The sequence shown here is derived from an EMBL/GenBank/DDBJ whole genome shotgun (WGS) entry which is preliminary data.</text>
</comment>